<dbReference type="SFLD" id="SFLDS00003">
    <property type="entry name" value="Haloacid_Dehalogenase"/>
    <property type="match status" value="1"/>
</dbReference>
<dbReference type="Gene3D" id="1.10.150.720">
    <property type="entry name" value="Haloacid dehalogenase-like hydrolase"/>
    <property type="match status" value="1"/>
</dbReference>
<dbReference type="InterPro" id="IPR044924">
    <property type="entry name" value="HAD-SF_hydro_IA_REG-2-like_cap"/>
</dbReference>
<dbReference type="PANTHER" id="PTHR46191">
    <property type="match status" value="1"/>
</dbReference>
<dbReference type="InterPro" id="IPR051828">
    <property type="entry name" value="HAD-like_hydrolase_domain"/>
</dbReference>
<dbReference type="SFLD" id="SFLDG01129">
    <property type="entry name" value="C1.5:_HAD__Beta-PGM__Phosphata"/>
    <property type="match status" value="1"/>
</dbReference>
<proteinExistence type="predicted"/>
<dbReference type="EMBL" id="JBHUMM010000005">
    <property type="protein sequence ID" value="MFD2670696.1"/>
    <property type="molecule type" value="Genomic_DNA"/>
</dbReference>
<sequence length="257" mass="29328">MNVQQALTTYKAVFLDAGDTLVTVPEAQETVQKYLAEKQFTAQPKQIEAFFREAFDRFYYQKELDAEAVCSPESDRTYWIGIYDYVLAQLGAQDKLQEDEIHRCCHELYDLFVSPSQYVLFPDVKPALAQLQQRGYKIGLISNFAPTLRAILEEKGILSYFDPVLVSTEVGIEKPNPRIFQMALEQSGLQSSDVLYIGDHEINDIWSPNQVGIDAVKIIRYPYQTEQGDGTKKGEHIHSLLDLFEPGGKLFDHEYEA</sequence>
<dbReference type="InterPro" id="IPR036412">
    <property type="entry name" value="HAD-like_sf"/>
</dbReference>
<dbReference type="NCBIfam" id="TIGR01549">
    <property type="entry name" value="HAD-SF-IA-v1"/>
    <property type="match status" value="1"/>
</dbReference>
<dbReference type="InterPro" id="IPR006439">
    <property type="entry name" value="HAD-SF_hydro_IA"/>
</dbReference>
<keyword evidence="2" id="KW-1185">Reference proteome</keyword>
<keyword evidence="1" id="KW-0378">Hydrolase</keyword>
<dbReference type="Proteomes" id="UP001597497">
    <property type="component" value="Unassembled WGS sequence"/>
</dbReference>
<comment type="caution">
    <text evidence="1">The sequence shown here is derived from an EMBL/GenBank/DDBJ whole genome shotgun (WGS) entry which is preliminary data.</text>
</comment>
<dbReference type="Gene3D" id="3.40.50.1000">
    <property type="entry name" value="HAD superfamily/HAD-like"/>
    <property type="match status" value="1"/>
</dbReference>
<dbReference type="PANTHER" id="PTHR46191:SF2">
    <property type="entry name" value="HALOACID DEHALOGENASE-LIKE HYDROLASE DOMAIN-CONTAINING PROTEIN 3"/>
    <property type="match status" value="1"/>
</dbReference>
<dbReference type="SUPFAM" id="SSF56784">
    <property type="entry name" value="HAD-like"/>
    <property type="match status" value="1"/>
</dbReference>
<name>A0ABW5R6Q9_9BACL</name>
<accession>A0ABW5R6Q9</accession>
<dbReference type="RefSeq" id="WP_379928120.1">
    <property type="nucleotide sequence ID" value="NZ_JBHUMM010000005.1"/>
</dbReference>
<dbReference type="Pfam" id="PF00702">
    <property type="entry name" value="Hydrolase"/>
    <property type="match status" value="1"/>
</dbReference>
<organism evidence="1 2">
    <name type="scientific">Marinicrinis sediminis</name>
    <dbReference type="NCBI Taxonomy" id="1652465"/>
    <lineage>
        <taxon>Bacteria</taxon>
        <taxon>Bacillati</taxon>
        <taxon>Bacillota</taxon>
        <taxon>Bacilli</taxon>
        <taxon>Bacillales</taxon>
        <taxon>Paenibacillaceae</taxon>
    </lineage>
</organism>
<evidence type="ECO:0000313" key="1">
    <source>
        <dbReference type="EMBL" id="MFD2670696.1"/>
    </source>
</evidence>
<dbReference type="InterPro" id="IPR023214">
    <property type="entry name" value="HAD_sf"/>
</dbReference>
<protein>
    <submittedName>
        <fullName evidence="1">HAD-IA family hydrolase</fullName>
    </submittedName>
</protein>
<dbReference type="GO" id="GO:0016787">
    <property type="term" value="F:hydrolase activity"/>
    <property type="evidence" value="ECO:0007669"/>
    <property type="project" value="UniProtKB-KW"/>
</dbReference>
<gene>
    <name evidence="1" type="ORF">ACFSUC_03615</name>
</gene>
<reference evidence="2" key="1">
    <citation type="journal article" date="2019" name="Int. J. Syst. Evol. Microbiol.">
        <title>The Global Catalogue of Microorganisms (GCM) 10K type strain sequencing project: providing services to taxonomists for standard genome sequencing and annotation.</title>
        <authorList>
            <consortium name="The Broad Institute Genomics Platform"/>
            <consortium name="The Broad Institute Genome Sequencing Center for Infectious Disease"/>
            <person name="Wu L."/>
            <person name="Ma J."/>
        </authorList>
    </citation>
    <scope>NUCLEOTIDE SEQUENCE [LARGE SCALE GENOMIC DNA]</scope>
    <source>
        <strain evidence="2">KCTC 33676</strain>
    </source>
</reference>
<evidence type="ECO:0000313" key="2">
    <source>
        <dbReference type="Proteomes" id="UP001597497"/>
    </source>
</evidence>
<dbReference type="PRINTS" id="PR00413">
    <property type="entry name" value="HADHALOGNASE"/>
</dbReference>